<keyword evidence="2" id="KW-1185">Reference proteome</keyword>
<accession>A0A5C5WJ93</accession>
<evidence type="ECO:0000313" key="1">
    <source>
        <dbReference type="EMBL" id="TWT50091.1"/>
    </source>
</evidence>
<proteinExistence type="predicted"/>
<dbReference type="AlphaFoldDB" id="A0A5C5WJ93"/>
<name>A0A5C5WJ93_9PLAN</name>
<comment type="caution">
    <text evidence="1">The sequence shown here is derived from an EMBL/GenBank/DDBJ whole genome shotgun (WGS) entry which is preliminary data.</text>
</comment>
<protein>
    <submittedName>
        <fullName evidence="1">Uncharacterized protein</fullName>
    </submittedName>
</protein>
<dbReference type="EMBL" id="SIHI01000014">
    <property type="protein sequence ID" value="TWT50091.1"/>
    <property type="molecule type" value="Genomic_DNA"/>
</dbReference>
<reference evidence="1 2" key="1">
    <citation type="submission" date="2019-02" db="EMBL/GenBank/DDBJ databases">
        <title>Deep-cultivation of Planctomycetes and their phenomic and genomic characterization uncovers novel biology.</title>
        <authorList>
            <person name="Wiegand S."/>
            <person name="Jogler M."/>
            <person name="Boedeker C."/>
            <person name="Pinto D."/>
            <person name="Vollmers J."/>
            <person name="Rivas-Marin E."/>
            <person name="Kohn T."/>
            <person name="Peeters S.H."/>
            <person name="Heuer A."/>
            <person name="Rast P."/>
            <person name="Oberbeckmann S."/>
            <person name="Bunk B."/>
            <person name="Jeske O."/>
            <person name="Meyerdierks A."/>
            <person name="Storesund J.E."/>
            <person name="Kallscheuer N."/>
            <person name="Luecker S."/>
            <person name="Lage O.M."/>
            <person name="Pohl T."/>
            <person name="Merkel B.J."/>
            <person name="Hornburger P."/>
            <person name="Mueller R.-W."/>
            <person name="Bruemmer F."/>
            <person name="Labrenz M."/>
            <person name="Spormann A.M."/>
            <person name="Op Den Camp H."/>
            <person name="Overmann J."/>
            <person name="Amann R."/>
            <person name="Jetten M.S.M."/>
            <person name="Mascher T."/>
            <person name="Medema M.H."/>
            <person name="Devos D.P."/>
            <person name="Kaster A.-K."/>
            <person name="Ovreas L."/>
            <person name="Rohde M."/>
            <person name="Galperin M.Y."/>
            <person name="Jogler C."/>
        </authorList>
    </citation>
    <scope>NUCLEOTIDE SEQUENCE [LARGE SCALE GENOMIC DNA]</scope>
    <source>
        <strain evidence="1 2">KOR42</strain>
    </source>
</reference>
<sequence>MSDGMRCVNPKCQGAPLEEISYEGTWTMKRYFCTRCGRPATVTTTKGKIAQLYPFCLVGMAAIKFLVGDIAGAADDVSNLS</sequence>
<dbReference type="Proteomes" id="UP000317243">
    <property type="component" value="Unassembled WGS sequence"/>
</dbReference>
<evidence type="ECO:0000313" key="2">
    <source>
        <dbReference type="Proteomes" id="UP000317243"/>
    </source>
</evidence>
<organism evidence="1 2">
    <name type="scientific">Thalassoglobus neptunius</name>
    <dbReference type="NCBI Taxonomy" id="1938619"/>
    <lineage>
        <taxon>Bacteria</taxon>
        <taxon>Pseudomonadati</taxon>
        <taxon>Planctomycetota</taxon>
        <taxon>Planctomycetia</taxon>
        <taxon>Planctomycetales</taxon>
        <taxon>Planctomycetaceae</taxon>
        <taxon>Thalassoglobus</taxon>
    </lineage>
</organism>
<dbReference type="RefSeq" id="WP_146511077.1">
    <property type="nucleotide sequence ID" value="NZ_SIHI01000014.1"/>
</dbReference>
<gene>
    <name evidence="1" type="ORF">KOR42_36370</name>
</gene>